<keyword evidence="3" id="KW-1185">Reference proteome</keyword>
<dbReference type="GO" id="GO:0007165">
    <property type="term" value="P:signal transduction"/>
    <property type="evidence" value="ECO:0007669"/>
    <property type="project" value="InterPro"/>
</dbReference>
<organism evidence="2 3">
    <name type="scientific">Adineta ricciae</name>
    <name type="common">Rotifer</name>
    <dbReference type="NCBI Taxonomy" id="249248"/>
    <lineage>
        <taxon>Eukaryota</taxon>
        <taxon>Metazoa</taxon>
        <taxon>Spiralia</taxon>
        <taxon>Gnathifera</taxon>
        <taxon>Rotifera</taxon>
        <taxon>Eurotatoria</taxon>
        <taxon>Bdelloidea</taxon>
        <taxon>Adinetida</taxon>
        <taxon>Adinetidae</taxon>
        <taxon>Adineta</taxon>
    </lineage>
</organism>
<protein>
    <recommendedName>
        <fullName evidence="1">TIR domain-containing protein</fullName>
    </recommendedName>
</protein>
<evidence type="ECO:0000313" key="3">
    <source>
        <dbReference type="Proteomes" id="UP000663828"/>
    </source>
</evidence>
<dbReference type="PANTHER" id="PTHR46270:SF2">
    <property type="entry name" value="TIR DOMAIN-CONTAINING PROTEIN"/>
    <property type="match status" value="1"/>
</dbReference>
<dbReference type="Proteomes" id="UP000663828">
    <property type="component" value="Unassembled WGS sequence"/>
</dbReference>
<sequence>MDNNFEQLVATLDLPSISTDAIHQITQLLQLQTVETLSAFLSQSFEALLRLHLWSWKLLCKDSLSWIYDHSYQQFFRALAKFDQLLVFNLTIEDIDARVSLIFSLSTTQITEIFNRIDRSDDDDDPYLDIISLILNNHSYFLFENPEYRAISIVNQIGQHILDTYVMNKQYKLYLIEFHQAHIEPSVLTRKMLFFLKTCSFYTYTYIICKSSPSLFSAEETMDYIGSDCLQTIRIHCHLVELWSNKLRNCIAHLIALLLGLCWRDKQTDTIIKKTFPTEQIACDFVEDLICILRYTPFYQEIQPRCSNDTTVLLHTCLMFLTLIVHKLNINWFFRSNPKVRETIARMAETTQNQDLCSAAYNILCETLTDDQLKRLKIADHISSRYFNLLEETIDQSQTTYRRIPVDFMLRAFQCLSKNDSLQQKAASLNKISLFINLCDQYPVAWDIIWTFSFNEDIQEKLRSNCLFMSKLSYLAKETGDEQMRKIVHGILWNLGTNHNNRLLPNNNEDKTFDIMISYSHKEKALCHQLYQELTRTNYRVWIDFDQMHGNVMDAMAQAIEQSRVVILCISEQYRKSNYCRAEAHYAFQCQRKIIPILVQKHYKPDGWLLFLIGQLLYVDFTKHEFDQAMNMLLKELSLNETNESNRPSTVPSKESTCIAKDSEDIFAWSVTRVQQWLIEHKLTQMSRLFCDCDGRSLVFLRDCVKYGDFQSIFTSLQEDCNRRLKENISLIELSCCLSLIKQQKRLAQIARLNKKNKC</sequence>
<accession>A0A815QMH6</accession>
<dbReference type="SUPFAM" id="SSF47769">
    <property type="entry name" value="SAM/Pointed domain"/>
    <property type="match status" value="1"/>
</dbReference>
<dbReference type="EMBL" id="CAJNOR010003983">
    <property type="protein sequence ID" value="CAF1465144.1"/>
    <property type="molecule type" value="Genomic_DNA"/>
</dbReference>
<gene>
    <name evidence="2" type="ORF">XAT740_LOCUS37660</name>
</gene>
<dbReference type="PANTHER" id="PTHR46270">
    <property type="entry name" value="ARMADILLO-TYPE FOLD-RELATED"/>
    <property type="match status" value="1"/>
</dbReference>
<dbReference type="InterPro" id="IPR000157">
    <property type="entry name" value="TIR_dom"/>
</dbReference>
<dbReference type="InterPro" id="IPR016024">
    <property type="entry name" value="ARM-type_fold"/>
</dbReference>
<evidence type="ECO:0000313" key="2">
    <source>
        <dbReference type="EMBL" id="CAF1465144.1"/>
    </source>
</evidence>
<dbReference type="InterPro" id="IPR035897">
    <property type="entry name" value="Toll_tir_struct_dom_sf"/>
</dbReference>
<dbReference type="Gene3D" id="3.40.50.10140">
    <property type="entry name" value="Toll/interleukin-1 receptor homology (TIR) domain"/>
    <property type="match status" value="1"/>
</dbReference>
<name>A0A815QMH6_ADIRI</name>
<dbReference type="Pfam" id="PF13676">
    <property type="entry name" value="TIR_2"/>
    <property type="match status" value="1"/>
</dbReference>
<dbReference type="SMART" id="SM00255">
    <property type="entry name" value="TIR"/>
    <property type="match status" value="1"/>
</dbReference>
<reference evidence="2" key="1">
    <citation type="submission" date="2021-02" db="EMBL/GenBank/DDBJ databases">
        <authorList>
            <person name="Nowell W R."/>
        </authorList>
    </citation>
    <scope>NUCLEOTIDE SEQUENCE</scope>
</reference>
<dbReference type="AlphaFoldDB" id="A0A815QMH6"/>
<dbReference type="InterPro" id="IPR013761">
    <property type="entry name" value="SAM/pointed_sf"/>
</dbReference>
<comment type="caution">
    <text evidence="2">The sequence shown here is derived from an EMBL/GenBank/DDBJ whole genome shotgun (WGS) entry which is preliminary data.</text>
</comment>
<proteinExistence type="predicted"/>
<feature type="domain" description="TIR" evidence="1">
    <location>
        <begin position="511"/>
        <end position="630"/>
    </location>
</feature>
<evidence type="ECO:0000259" key="1">
    <source>
        <dbReference type="PROSITE" id="PS50104"/>
    </source>
</evidence>
<dbReference type="SUPFAM" id="SSF52200">
    <property type="entry name" value="Toll/Interleukin receptor TIR domain"/>
    <property type="match status" value="1"/>
</dbReference>
<dbReference type="SUPFAM" id="SSF48371">
    <property type="entry name" value="ARM repeat"/>
    <property type="match status" value="1"/>
</dbReference>
<dbReference type="PROSITE" id="PS50104">
    <property type="entry name" value="TIR"/>
    <property type="match status" value="1"/>
</dbReference>